<dbReference type="EMBL" id="WIXP02000010">
    <property type="protein sequence ID" value="KAF6204412.1"/>
    <property type="molecule type" value="Genomic_DNA"/>
</dbReference>
<evidence type="ECO:0000256" key="14">
    <source>
        <dbReference type="ARBA" id="ARBA00025410"/>
    </source>
</evidence>
<dbReference type="OrthoDB" id="829at2759"/>
<dbReference type="Gene3D" id="1.20.58.200">
    <property type="entry name" value="Translin, domain 2"/>
    <property type="match status" value="1"/>
</dbReference>
<dbReference type="FunFam" id="1.20.58.190:FF:000001">
    <property type="entry name" value="Translin"/>
    <property type="match status" value="1"/>
</dbReference>
<dbReference type="Gene3D" id="1.20.58.190">
    <property type="entry name" value="Translin, domain 1"/>
    <property type="match status" value="1"/>
</dbReference>
<comment type="subunit">
    <text evidence="4">Ring-shaped heterooctamer of six TSN and two TSNAX subunits, DNA/RNA binding occurs inside the ring.</text>
</comment>
<dbReference type="GO" id="GO:0046872">
    <property type="term" value="F:metal ion binding"/>
    <property type="evidence" value="ECO:0007669"/>
    <property type="project" value="UniProtKB-KW"/>
</dbReference>
<dbReference type="InterPro" id="IPR002848">
    <property type="entry name" value="Translin_fam"/>
</dbReference>
<evidence type="ECO:0000256" key="10">
    <source>
        <dbReference type="ARBA" id="ARBA00022884"/>
    </source>
</evidence>
<dbReference type="GO" id="GO:0005737">
    <property type="term" value="C:cytoplasm"/>
    <property type="evidence" value="ECO:0007669"/>
    <property type="project" value="UniProtKB-SubCell"/>
</dbReference>
<keyword evidence="12" id="KW-0539">Nucleus</keyword>
<gene>
    <name evidence="17" type="ORF">GE061_002753</name>
</gene>
<comment type="caution">
    <text evidence="17">The sequence shown here is derived from an EMBL/GenBank/DDBJ whole genome shotgun (WGS) entry which is preliminary data.</text>
</comment>
<keyword evidence="10" id="KW-0694">RNA-binding</keyword>
<keyword evidence="6" id="KW-0963">Cytoplasm</keyword>
<evidence type="ECO:0000313" key="18">
    <source>
        <dbReference type="Proteomes" id="UP000466442"/>
    </source>
</evidence>
<comment type="function">
    <text evidence="13">DNA-binding protein that specifically recognizes consensus sequences at the breakpoint junctions in chromosomal translocations, mostly involving immunoglobulin (Ig)/T-cell receptor gene segments. Seems to recognize single-stranded DNA ends generated by staggered breaks occurring at recombination hot spots.</text>
</comment>
<dbReference type="InterPro" id="IPR036081">
    <property type="entry name" value="Translin_sf"/>
</dbReference>
<evidence type="ECO:0000313" key="17">
    <source>
        <dbReference type="EMBL" id="KAF6204412.1"/>
    </source>
</evidence>
<dbReference type="InterPro" id="IPR016069">
    <property type="entry name" value="Translin_C"/>
</dbReference>
<evidence type="ECO:0000256" key="6">
    <source>
        <dbReference type="ARBA" id="ARBA00022490"/>
    </source>
</evidence>
<dbReference type="Proteomes" id="UP000466442">
    <property type="component" value="Unassembled WGS sequence"/>
</dbReference>
<protein>
    <recommendedName>
        <fullName evidence="5">Translin</fullName>
    </recommendedName>
    <alternativeName>
        <fullName evidence="15">Component 3 of promoter of RISC</fullName>
    </alternativeName>
</protein>
<evidence type="ECO:0000256" key="2">
    <source>
        <dbReference type="ARBA" id="ARBA00004496"/>
    </source>
</evidence>
<comment type="function">
    <text evidence="14">Exhibits both single-stranded and double-stranded endoribonuclease activity. May act as an activator of RNA-induced silencing complex (RISC) by facilitating endonucleolytic cleavage of the siRNA passenger strand.</text>
</comment>
<keyword evidence="16" id="KW-0460">Magnesium</keyword>
<dbReference type="GO" id="GO:0005634">
    <property type="term" value="C:nucleus"/>
    <property type="evidence" value="ECO:0007669"/>
    <property type="project" value="UniProtKB-SubCell"/>
</dbReference>
<dbReference type="GO" id="GO:0043565">
    <property type="term" value="F:sequence-specific DNA binding"/>
    <property type="evidence" value="ECO:0007669"/>
    <property type="project" value="InterPro"/>
</dbReference>
<evidence type="ECO:0000256" key="11">
    <source>
        <dbReference type="ARBA" id="ARBA00023125"/>
    </source>
</evidence>
<accession>A0A6A4JGD8</accession>
<organism evidence="17 18">
    <name type="scientific">Apolygus lucorum</name>
    <name type="common">Small green plant bug</name>
    <name type="synonym">Lygocoris lucorum</name>
    <dbReference type="NCBI Taxonomy" id="248454"/>
    <lineage>
        <taxon>Eukaryota</taxon>
        <taxon>Metazoa</taxon>
        <taxon>Ecdysozoa</taxon>
        <taxon>Arthropoda</taxon>
        <taxon>Hexapoda</taxon>
        <taxon>Insecta</taxon>
        <taxon>Pterygota</taxon>
        <taxon>Neoptera</taxon>
        <taxon>Paraneoptera</taxon>
        <taxon>Hemiptera</taxon>
        <taxon>Heteroptera</taxon>
        <taxon>Panheteroptera</taxon>
        <taxon>Cimicomorpha</taxon>
        <taxon>Miridae</taxon>
        <taxon>Mirini</taxon>
        <taxon>Apolygus</taxon>
    </lineage>
</organism>
<dbReference type="FunFam" id="1.20.58.200:FF:000002">
    <property type="entry name" value="Putative translin"/>
    <property type="match status" value="1"/>
</dbReference>
<evidence type="ECO:0000256" key="16">
    <source>
        <dbReference type="PIRSR" id="PIRSR602848-1"/>
    </source>
</evidence>
<evidence type="ECO:0000256" key="15">
    <source>
        <dbReference type="ARBA" id="ARBA00030513"/>
    </source>
</evidence>
<sequence length="225" mass="25921">MATGDKIIDLFTNYQETLSGDQQLRETIYEITRDLDKISREISTVQQRIHLDHGLEQVPEILSRTKDLLESCGPLFQKLSETIPKKEFYKYHDSWKYVTQRLVFAAALRHFLLKHELILKEDAAQILSLKPEPAEGFHLDLEDYLHGLLSLTSELARLSVTSATSGNYELPIKIASFVSELNAGFMLMNFKNDALRKRYDALKYDQKKIEEIVYDLSIRGLKPGN</sequence>
<dbReference type="AlphaFoldDB" id="A0A6A4JGD8"/>
<keyword evidence="11" id="KW-0238">DNA-binding</keyword>
<dbReference type="CDD" id="cd14819">
    <property type="entry name" value="Translin"/>
    <property type="match status" value="1"/>
</dbReference>
<dbReference type="Pfam" id="PF01997">
    <property type="entry name" value="Translin"/>
    <property type="match status" value="1"/>
</dbReference>
<evidence type="ECO:0000256" key="1">
    <source>
        <dbReference type="ARBA" id="ARBA00004123"/>
    </source>
</evidence>
<dbReference type="InterPro" id="IPR033956">
    <property type="entry name" value="Translin"/>
</dbReference>
<evidence type="ECO:0000256" key="12">
    <source>
        <dbReference type="ARBA" id="ARBA00023242"/>
    </source>
</evidence>
<comment type="similarity">
    <text evidence="3">Belongs to the translin family.</text>
</comment>
<evidence type="ECO:0000256" key="5">
    <source>
        <dbReference type="ARBA" id="ARBA00022196"/>
    </source>
</evidence>
<dbReference type="GO" id="GO:0016070">
    <property type="term" value="P:RNA metabolic process"/>
    <property type="evidence" value="ECO:0007669"/>
    <property type="project" value="InterPro"/>
</dbReference>
<dbReference type="GO" id="GO:0003697">
    <property type="term" value="F:single-stranded DNA binding"/>
    <property type="evidence" value="ECO:0007669"/>
    <property type="project" value="InterPro"/>
</dbReference>
<dbReference type="GO" id="GO:0003723">
    <property type="term" value="F:RNA binding"/>
    <property type="evidence" value="ECO:0007669"/>
    <property type="project" value="UniProtKB-KW"/>
</dbReference>
<evidence type="ECO:0000256" key="13">
    <source>
        <dbReference type="ARBA" id="ARBA00025374"/>
    </source>
</evidence>
<feature type="binding site" evidence="16">
    <location>
        <position position="154"/>
    </location>
    <ligand>
        <name>Mg(2+)</name>
        <dbReference type="ChEBI" id="CHEBI:18420"/>
    </ligand>
</feature>
<evidence type="ECO:0000256" key="7">
    <source>
        <dbReference type="ARBA" id="ARBA00022722"/>
    </source>
</evidence>
<keyword evidence="9" id="KW-0378">Hydrolase</keyword>
<dbReference type="SUPFAM" id="SSF74784">
    <property type="entry name" value="Translin"/>
    <property type="match status" value="1"/>
</dbReference>
<evidence type="ECO:0000256" key="8">
    <source>
        <dbReference type="ARBA" id="ARBA00022759"/>
    </source>
</evidence>
<dbReference type="GO" id="GO:0004519">
    <property type="term" value="F:endonuclease activity"/>
    <property type="evidence" value="ECO:0007669"/>
    <property type="project" value="UniProtKB-KW"/>
</dbReference>
<proteinExistence type="inferred from homology"/>
<evidence type="ECO:0000256" key="9">
    <source>
        <dbReference type="ARBA" id="ARBA00022801"/>
    </source>
</evidence>
<evidence type="ECO:0000256" key="3">
    <source>
        <dbReference type="ARBA" id="ARBA00005902"/>
    </source>
</evidence>
<keyword evidence="18" id="KW-1185">Reference proteome</keyword>
<reference evidence="17" key="1">
    <citation type="journal article" date="2021" name="Mol. Ecol. Resour.">
        <title>Apolygus lucorum genome provides insights into omnivorousness and mesophyll feeding.</title>
        <authorList>
            <person name="Liu Y."/>
            <person name="Liu H."/>
            <person name="Wang H."/>
            <person name="Huang T."/>
            <person name="Liu B."/>
            <person name="Yang B."/>
            <person name="Yin L."/>
            <person name="Li B."/>
            <person name="Zhang Y."/>
            <person name="Zhang S."/>
            <person name="Jiang F."/>
            <person name="Zhang X."/>
            <person name="Ren Y."/>
            <person name="Wang B."/>
            <person name="Wang S."/>
            <person name="Lu Y."/>
            <person name="Wu K."/>
            <person name="Fan W."/>
            <person name="Wang G."/>
        </authorList>
    </citation>
    <scope>NUCLEOTIDE SEQUENCE</scope>
    <source>
        <strain evidence="17">12Hb</strain>
    </source>
</reference>
<dbReference type="PANTHER" id="PTHR10741">
    <property type="entry name" value="TRANSLIN AND TRANSLIN ASSOCIATED PROTEIN X"/>
    <property type="match status" value="1"/>
</dbReference>
<dbReference type="InterPro" id="IPR016068">
    <property type="entry name" value="Translin_N"/>
</dbReference>
<dbReference type="GO" id="GO:0016787">
    <property type="term" value="F:hydrolase activity"/>
    <property type="evidence" value="ECO:0007669"/>
    <property type="project" value="UniProtKB-KW"/>
</dbReference>
<comment type="subcellular location">
    <subcellularLocation>
        <location evidence="2">Cytoplasm</location>
    </subcellularLocation>
    <subcellularLocation>
        <location evidence="1">Nucleus</location>
    </subcellularLocation>
</comment>
<keyword evidence="8" id="KW-0255">Endonuclease</keyword>
<keyword evidence="7" id="KW-0540">Nuclease</keyword>
<keyword evidence="16" id="KW-0479">Metal-binding</keyword>
<evidence type="ECO:0000256" key="4">
    <source>
        <dbReference type="ARBA" id="ARBA00011685"/>
    </source>
</evidence>
<name>A0A6A4JGD8_APOLU</name>